<keyword evidence="3" id="KW-1185">Reference proteome</keyword>
<keyword evidence="1" id="KW-0472">Membrane</keyword>
<organism evidence="2 3">
    <name type="scientific">Copranaerobaculum intestinale</name>
    <dbReference type="NCBI Taxonomy" id="2692629"/>
    <lineage>
        <taxon>Bacteria</taxon>
        <taxon>Bacillati</taxon>
        <taxon>Bacillota</taxon>
        <taxon>Erysipelotrichia</taxon>
        <taxon>Erysipelotrichales</taxon>
        <taxon>Erysipelotrichaceae</taxon>
        <taxon>Copranaerobaculum</taxon>
    </lineage>
</organism>
<sequence>MAAYKSKFLNYKKGINTCLVFISFTVILGLLFFMNRSEIVQIDQPGYSVNKNEIHEETLSRGKTLDIPFDIKMNRLDSLKLELADSRAGQNVHITVLKDHNKLYEEDIDLGITKGNIELNHIDYGSQDIRKKFQMEVRNDSEQPIKFLVSYDDNDQANILFSYSGQNKIYHQTILTGLLIILLIVLSTFILFNFNVSTSEITNIIFQKLKKLKLSYILEVMLFLTVILLLMSSINYYFYYQMIKIPIYIGLIIVTPLFISYMVNLILMAKKDLSKIFVIIALPICMLYMFLIIPNAVPDEVTHFGKAYLTSTFCFTNENHFYVPEAYSNLTHYDYGIFYQNLFSNTNYDEVVKSTLLTSYNSVYYMIPAAGIFIGRVLNLSITGAFLMGRFFNALLFIGLGSLSIKKVPYAKLLFFVYLLSPMMIQEAVSMSIDCMINAVTIFVIAYILEMKFKNDRIATKDIVILGSLFVVILLGKYNYLPVFGLLLILPSLKKLTKKQWLYVLGFLCLGPILYFIYSRLLTAPSSGVSSSAGYILETGVNTPAQVNLVLHNPIYFIKVMLNTLLKSGEFYFYSFIGRPLSWLNVDVYWALIFVYFIAMFLSIYIGKTKYYLKKFEKAWILVLSAIMVIGIFFALYITWTGVGGDIILGVQGRYFIPIVILLLLLLKGKSVYNLHQYEYKYTSFILIFHCLVAYCIFLGFV</sequence>
<dbReference type="InterPro" id="IPR018674">
    <property type="entry name" value="DUF2142_membrane"/>
</dbReference>
<evidence type="ECO:0000256" key="1">
    <source>
        <dbReference type="SAM" id="Phobius"/>
    </source>
</evidence>
<accession>A0A6N8U4W5</accession>
<feature type="transmembrane region" description="Helical" evidence="1">
    <location>
        <begin position="501"/>
        <end position="518"/>
    </location>
</feature>
<keyword evidence="1" id="KW-1133">Transmembrane helix</keyword>
<dbReference type="AlphaFoldDB" id="A0A6N8U4W5"/>
<feature type="transmembrane region" description="Helical" evidence="1">
    <location>
        <begin position="363"/>
        <end position="387"/>
    </location>
</feature>
<feature type="transmembrane region" description="Helical" evidence="1">
    <location>
        <begin position="556"/>
        <end position="577"/>
    </location>
</feature>
<feature type="transmembrane region" description="Helical" evidence="1">
    <location>
        <begin position="647"/>
        <end position="667"/>
    </location>
</feature>
<dbReference type="Proteomes" id="UP000434036">
    <property type="component" value="Unassembled WGS sequence"/>
</dbReference>
<feature type="transmembrane region" description="Helical" evidence="1">
    <location>
        <begin position="679"/>
        <end position="701"/>
    </location>
</feature>
<dbReference type="Pfam" id="PF09913">
    <property type="entry name" value="DUF2142"/>
    <property type="match status" value="1"/>
</dbReference>
<dbReference type="RefSeq" id="WP_160624420.1">
    <property type="nucleotide sequence ID" value="NZ_WUUQ01000001.1"/>
</dbReference>
<feature type="transmembrane region" description="Helical" evidence="1">
    <location>
        <begin position="14"/>
        <end position="34"/>
    </location>
</feature>
<dbReference type="EMBL" id="WUUQ01000001">
    <property type="protein sequence ID" value="MXQ72990.1"/>
    <property type="molecule type" value="Genomic_DNA"/>
</dbReference>
<feature type="transmembrane region" description="Helical" evidence="1">
    <location>
        <begin position="589"/>
        <end position="607"/>
    </location>
</feature>
<feature type="transmembrane region" description="Helical" evidence="1">
    <location>
        <begin position="216"/>
        <end position="239"/>
    </location>
</feature>
<evidence type="ECO:0000313" key="3">
    <source>
        <dbReference type="Proteomes" id="UP000434036"/>
    </source>
</evidence>
<feature type="transmembrane region" description="Helical" evidence="1">
    <location>
        <begin position="174"/>
        <end position="196"/>
    </location>
</feature>
<proteinExistence type="predicted"/>
<name>A0A6N8U4W5_9FIRM</name>
<feature type="transmembrane region" description="Helical" evidence="1">
    <location>
        <begin position="431"/>
        <end position="451"/>
    </location>
</feature>
<feature type="transmembrane region" description="Helical" evidence="1">
    <location>
        <begin position="245"/>
        <end position="269"/>
    </location>
</feature>
<feature type="transmembrane region" description="Helical" evidence="1">
    <location>
        <begin position="463"/>
        <end position="481"/>
    </location>
</feature>
<feature type="transmembrane region" description="Helical" evidence="1">
    <location>
        <begin position="619"/>
        <end position="641"/>
    </location>
</feature>
<evidence type="ECO:0000313" key="2">
    <source>
        <dbReference type="EMBL" id="MXQ72990.1"/>
    </source>
</evidence>
<comment type="caution">
    <text evidence="2">The sequence shown here is derived from an EMBL/GenBank/DDBJ whole genome shotgun (WGS) entry which is preliminary data.</text>
</comment>
<protein>
    <submittedName>
        <fullName evidence="2">DUF2142 domain-containing protein</fullName>
    </submittedName>
</protein>
<reference evidence="2 3" key="2">
    <citation type="submission" date="2020-01" db="EMBL/GenBank/DDBJ databases">
        <title>Clostridiaceae sp. nov. isolated from the gut of human by culturomics.</title>
        <authorList>
            <person name="Chang Y."/>
        </authorList>
    </citation>
    <scope>NUCLEOTIDE SEQUENCE [LARGE SCALE GENOMIC DNA]</scope>
    <source>
        <strain evidence="2 3">DONG20-135</strain>
    </source>
</reference>
<reference evidence="2 3" key="1">
    <citation type="submission" date="2019-12" db="EMBL/GenBank/DDBJ databases">
        <authorList>
            <person name="Yang R."/>
        </authorList>
    </citation>
    <scope>NUCLEOTIDE SEQUENCE [LARGE SCALE GENOMIC DNA]</scope>
    <source>
        <strain evidence="2 3">DONG20-135</strain>
    </source>
</reference>
<gene>
    <name evidence="2" type="ORF">GSF08_03450</name>
</gene>
<feature type="transmembrane region" description="Helical" evidence="1">
    <location>
        <begin position="276"/>
        <end position="297"/>
    </location>
</feature>
<keyword evidence="1" id="KW-0812">Transmembrane</keyword>